<feature type="transmembrane region" description="Helical" evidence="1">
    <location>
        <begin position="196"/>
        <end position="219"/>
    </location>
</feature>
<evidence type="ECO:0000256" key="1">
    <source>
        <dbReference type="SAM" id="Phobius"/>
    </source>
</evidence>
<feature type="transmembrane region" description="Helical" evidence="1">
    <location>
        <begin position="350"/>
        <end position="367"/>
    </location>
</feature>
<dbReference type="RefSeq" id="WP_276095699.1">
    <property type="nucleotide sequence ID" value="NZ_JARJBC010000019.1"/>
</dbReference>
<dbReference type="Proteomes" id="UP001216579">
    <property type="component" value="Unassembled WGS sequence"/>
</dbReference>
<feature type="transmembrane region" description="Helical" evidence="1">
    <location>
        <begin position="42"/>
        <end position="59"/>
    </location>
</feature>
<feature type="transmembrane region" description="Helical" evidence="1">
    <location>
        <begin position="107"/>
        <end position="127"/>
    </location>
</feature>
<evidence type="ECO:0000313" key="2">
    <source>
        <dbReference type="EMBL" id="MDF3292647.1"/>
    </source>
</evidence>
<organism evidence="2 3">
    <name type="scientific">Streptomyces silvisoli</name>
    <dbReference type="NCBI Taxonomy" id="3034235"/>
    <lineage>
        <taxon>Bacteria</taxon>
        <taxon>Bacillati</taxon>
        <taxon>Actinomycetota</taxon>
        <taxon>Actinomycetes</taxon>
        <taxon>Kitasatosporales</taxon>
        <taxon>Streptomycetaceae</taxon>
        <taxon>Streptomyces</taxon>
    </lineage>
</organism>
<keyword evidence="1" id="KW-0812">Transmembrane</keyword>
<evidence type="ECO:0000313" key="3">
    <source>
        <dbReference type="Proteomes" id="UP001216579"/>
    </source>
</evidence>
<evidence type="ECO:0008006" key="4">
    <source>
        <dbReference type="Google" id="ProtNLM"/>
    </source>
</evidence>
<comment type="caution">
    <text evidence="2">The sequence shown here is derived from an EMBL/GenBank/DDBJ whole genome shotgun (WGS) entry which is preliminary data.</text>
</comment>
<reference evidence="2 3" key="1">
    <citation type="submission" date="2023-03" db="EMBL/GenBank/DDBJ databases">
        <title>Draft genome sequence of Streptomyces sp. RB6PN23 isolated from peat swamp forest in Thailand.</title>
        <authorList>
            <person name="Klaysubun C."/>
            <person name="Duangmal K."/>
        </authorList>
    </citation>
    <scope>NUCLEOTIDE SEQUENCE [LARGE SCALE GENOMIC DNA]</scope>
    <source>
        <strain evidence="2 3">RB6PN23</strain>
    </source>
</reference>
<feature type="transmembrane region" description="Helical" evidence="1">
    <location>
        <begin position="148"/>
        <end position="176"/>
    </location>
</feature>
<keyword evidence="3" id="KW-1185">Reference proteome</keyword>
<keyword evidence="1" id="KW-1133">Transmembrane helix</keyword>
<accession>A0ABT5ZS40</accession>
<sequence length="371" mass="39311">MSLSALSSSGGGFGGWARRLWRGCGARLSGVVWVSARQGRTVFGATLATLTVVCGWLTYQGHEVSSYVTAHHLQGCTIGYEPWRCEGTSAAVSALDDAYGSTVESTGLVLIALPPALGLFCGAPLLAKELESGTYQFAWSQSISRTRWLAGRLGVLFAVTLVGATILAVVSTWWVNTVLGRFPAYYHWYTGMSRSTSGPVVVGFCLLGVALGAAIGLLVRRTVTSIAVTAVVMSGLRVLIDRLRLAFVRPETISAPVHLVAVGPESPTGLSALLAPALPPDATLVDNGFLTAGGLRIPQPTDMNSTSGSDQLSCPSNEPLCLAHQHEVVRAYADIHSAAANWPMMVTETAMCLVLTMLLTAFCFVWIRRVP</sequence>
<proteinExistence type="predicted"/>
<dbReference type="EMBL" id="JARJBC010000019">
    <property type="protein sequence ID" value="MDF3292647.1"/>
    <property type="molecule type" value="Genomic_DNA"/>
</dbReference>
<protein>
    <recommendedName>
        <fullName evidence="4">ABC transporter permease</fullName>
    </recommendedName>
</protein>
<name>A0ABT5ZS40_9ACTN</name>
<keyword evidence="1" id="KW-0472">Membrane</keyword>
<gene>
    <name evidence="2" type="ORF">P3G67_26155</name>
</gene>